<feature type="domain" description="HTH marR-type" evidence="1">
    <location>
        <begin position="10"/>
        <end position="149"/>
    </location>
</feature>
<protein>
    <submittedName>
        <fullName evidence="2">DNA-binding transcriptional regulator, MarR family</fullName>
    </submittedName>
</protein>
<dbReference type="SUPFAM" id="SSF46785">
    <property type="entry name" value="Winged helix' DNA-binding domain"/>
    <property type="match status" value="1"/>
</dbReference>
<evidence type="ECO:0000259" key="1">
    <source>
        <dbReference type="PROSITE" id="PS50995"/>
    </source>
</evidence>
<keyword evidence="3" id="KW-1185">Reference proteome</keyword>
<organism evidence="2 3">
    <name type="scientific">Roseibium denhamense</name>
    <dbReference type="NCBI Taxonomy" id="76305"/>
    <lineage>
        <taxon>Bacteria</taxon>
        <taxon>Pseudomonadati</taxon>
        <taxon>Pseudomonadota</taxon>
        <taxon>Alphaproteobacteria</taxon>
        <taxon>Hyphomicrobiales</taxon>
        <taxon>Stappiaceae</taxon>
        <taxon>Roseibium</taxon>
    </lineage>
</organism>
<dbReference type="PANTHER" id="PTHR33164:SF43">
    <property type="entry name" value="HTH-TYPE TRANSCRIPTIONAL REPRESSOR YETL"/>
    <property type="match status" value="1"/>
</dbReference>
<dbReference type="InterPro" id="IPR000835">
    <property type="entry name" value="HTH_MarR-typ"/>
</dbReference>
<proteinExistence type="predicted"/>
<dbReference type="InterPro" id="IPR039422">
    <property type="entry name" value="MarR/SlyA-like"/>
</dbReference>
<accession>A0ABY1P4T2</accession>
<reference evidence="2 3" key="1">
    <citation type="submission" date="2017-05" db="EMBL/GenBank/DDBJ databases">
        <authorList>
            <person name="Varghese N."/>
            <person name="Submissions S."/>
        </authorList>
    </citation>
    <scope>NUCLEOTIDE SEQUENCE [LARGE SCALE GENOMIC DNA]</scope>
    <source>
        <strain evidence="2 3">DSM 15949</strain>
    </source>
</reference>
<evidence type="ECO:0000313" key="3">
    <source>
        <dbReference type="Proteomes" id="UP001157914"/>
    </source>
</evidence>
<dbReference type="EMBL" id="FXTT01000003">
    <property type="protein sequence ID" value="SMP25983.1"/>
    <property type="molecule type" value="Genomic_DNA"/>
</dbReference>
<keyword evidence="2" id="KW-0238">DNA-binding</keyword>
<dbReference type="GO" id="GO:0003677">
    <property type="term" value="F:DNA binding"/>
    <property type="evidence" value="ECO:0007669"/>
    <property type="project" value="UniProtKB-KW"/>
</dbReference>
<gene>
    <name evidence="2" type="ORF">SAMN06265374_2654</name>
</gene>
<sequence length="175" mass="19056">MEDGLKTLGYAALGSRLKRLGEKLQAQTADLGDAASQEGLPVPCNPLLAILDKRGPLSVGDLARTLQQAQPGVTRMIHHLKSQNLVATTPDPQDRRISRIALTDEGKARVKRLKESLWPAADQAVQSICEGLSGSFLDQVAQLETRLSQSPLKSRLEGIALADWDQLLEQRSKTQ</sequence>
<dbReference type="InterPro" id="IPR036390">
    <property type="entry name" value="WH_DNA-bd_sf"/>
</dbReference>
<evidence type="ECO:0000313" key="2">
    <source>
        <dbReference type="EMBL" id="SMP25983.1"/>
    </source>
</evidence>
<dbReference type="SMART" id="SM00347">
    <property type="entry name" value="HTH_MARR"/>
    <property type="match status" value="1"/>
</dbReference>
<dbReference type="Pfam" id="PF12802">
    <property type="entry name" value="MarR_2"/>
    <property type="match status" value="1"/>
</dbReference>
<dbReference type="Proteomes" id="UP001157914">
    <property type="component" value="Unassembled WGS sequence"/>
</dbReference>
<dbReference type="PANTHER" id="PTHR33164">
    <property type="entry name" value="TRANSCRIPTIONAL REGULATOR, MARR FAMILY"/>
    <property type="match status" value="1"/>
</dbReference>
<name>A0ABY1P4T2_9HYPH</name>
<dbReference type="RefSeq" id="WP_155193037.1">
    <property type="nucleotide sequence ID" value="NZ_BAAAEA010000002.1"/>
</dbReference>
<comment type="caution">
    <text evidence="2">The sequence shown here is derived from an EMBL/GenBank/DDBJ whole genome shotgun (WGS) entry which is preliminary data.</text>
</comment>
<dbReference type="PROSITE" id="PS50995">
    <property type="entry name" value="HTH_MARR_2"/>
    <property type="match status" value="1"/>
</dbReference>
<dbReference type="InterPro" id="IPR036388">
    <property type="entry name" value="WH-like_DNA-bd_sf"/>
</dbReference>
<dbReference type="Gene3D" id="1.10.10.10">
    <property type="entry name" value="Winged helix-like DNA-binding domain superfamily/Winged helix DNA-binding domain"/>
    <property type="match status" value="1"/>
</dbReference>